<reference evidence="1 2" key="1">
    <citation type="journal article" date="2010" name="J. Bacteriol.">
        <title>Short-term signatures of evolutionary change in the Salmonella enterica serovar typhimurium 14028 genome.</title>
        <authorList>
            <person name="Jarvik T."/>
            <person name="Smillie C."/>
            <person name="Groisman E.A."/>
            <person name="Ochman H."/>
        </authorList>
    </citation>
    <scope>NUCLEOTIDE SEQUENCE [LARGE SCALE GENOMIC DNA]</scope>
    <source>
        <strain evidence="2">14028s / SGSC 2262</strain>
    </source>
</reference>
<gene>
    <name evidence="1" type="ordered locus">STM14_5288</name>
</gene>
<dbReference type="KEGG" id="seo:STM14_5288"/>
<keyword evidence="2" id="KW-1185">Reference proteome</keyword>
<dbReference type="HOGENOM" id="CLU_2702685_0_0_6"/>
<evidence type="ECO:0000313" key="1">
    <source>
        <dbReference type="EMBL" id="ACY91623.1"/>
    </source>
</evidence>
<proteinExistence type="predicted"/>
<evidence type="ECO:0000313" key="2">
    <source>
        <dbReference type="Proteomes" id="UP000002695"/>
    </source>
</evidence>
<dbReference type="AlphaFoldDB" id="A0A0F6BAS1"/>
<name>A0A0F6BAS1_SALT1</name>
<sequence length="73" mass="8499">MFYLYPIVKGSANCDTVSGFDNSFHGMIHLSVNTRKKSAGWGGFAFFWRRLERYRVSLFVIAIFHYPAFLLRS</sequence>
<accession>A0A0F6BAS1</accession>
<protein>
    <submittedName>
        <fullName evidence="1">Uncharacterized protein</fullName>
    </submittedName>
</protein>
<dbReference type="Proteomes" id="UP000002695">
    <property type="component" value="Chromosome"/>
</dbReference>
<organism evidence="1 2">
    <name type="scientific">Salmonella typhimurium (strain 14028s / SGSC 2262)</name>
    <dbReference type="NCBI Taxonomy" id="588858"/>
    <lineage>
        <taxon>Bacteria</taxon>
        <taxon>Pseudomonadati</taxon>
        <taxon>Pseudomonadota</taxon>
        <taxon>Gammaproteobacteria</taxon>
        <taxon>Enterobacterales</taxon>
        <taxon>Enterobacteriaceae</taxon>
        <taxon>Salmonella</taxon>
    </lineage>
</organism>
<dbReference type="EMBL" id="CP001363">
    <property type="protein sequence ID" value="ACY91623.1"/>
    <property type="molecule type" value="Genomic_DNA"/>
</dbReference>
<dbReference type="BioCyc" id="SENT588858:STM14_RS25705-MONOMER"/>